<dbReference type="EMBL" id="JAGSOJ010000002">
    <property type="protein sequence ID" value="MCM1989777.1"/>
    <property type="molecule type" value="Genomic_DNA"/>
</dbReference>
<gene>
    <name evidence="2" type="ORF">KDK92_08500</name>
</gene>
<feature type="transmembrane region" description="Helical" evidence="1">
    <location>
        <begin position="52"/>
        <end position="73"/>
    </location>
</feature>
<dbReference type="RefSeq" id="WP_250858802.1">
    <property type="nucleotide sequence ID" value="NZ_JAGSOJ010000002.1"/>
</dbReference>
<keyword evidence="1" id="KW-0472">Membrane</keyword>
<feature type="transmembrane region" description="Helical" evidence="1">
    <location>
        <begin position="12"/>
        <end position="32"/>
    </location>
</feature>
<accession>A0A9J6P116</accession>
<name>A0A9J6P116_9CLOT</name>
<reference evidence="2" key="2">
    <citation type="submission" date="2021-04" db="EMBL/GenBank/DDBJ databases">
        <authorList>
            <person name="Dong X."/>
        </authorList>
    </citation>
    <scope>NUCLEOTIDE SEQUENCE</scope>
    <source>
        <strain evidence="2">ZWT</strain>
    </source>
</reference>
<protein>
    <submittedName>
        <fullName evidence="2">Uncharacterized protein</fullName>
    </submittedName>
</protein>
<keyword evidence="1" id="KW-1133">Transmembrane helix</keyword>
<evidence type="ECO:0000256" key="1">
    <source>
        <dbReference type="SAM" id="Phobius"/>
    </source>
</evidence>
<dbReference type="PROSITE" id="PS51257">
    <property type="entry name" value="PROKAR_LIPOPROTEIN"/>
    <property type="match status" value="1"/>
</dbReference>
<sequence>MGEMIRKMFGNFRRYSLFLLVQGVIIACQFTIFNDGASDIISQRSLKSTSGISILGGIILFFLSPLLASYLATINKNILSGKRKEFGAELREALSYYGSVLGGTFLIGLMIFGVIFVSLLVALIPVLGILGGIAGLVFMIYLVVKYSTIAESIVYREYGVTDGMDTCKDVAKEHFWELFLLCVPVAILNIISGTVGGTVVLVSISIITMLYSIFASYYRITLISRVYGEDYNEVTGEKEDESSGI</sequence>
<feature type="transmembrane region" description="Helical" evidence="1">
    <location>
        <begin position="122"/>
        <end position="144"/>
    </location>
</feature>
<keyword evidence="3" id="KW-1185">Reference proteome</keyword>
<evidence type="ECO:0000313" key="3">
    <source>
        <dbReference type="Proteomes" id="UP001056429"/>
    </source>
</evidence>
<reference evidence="2" key="1">
    <citation type="journal article" date="2021" name="mSystems">
        <title>Bacteria and Archaea Synergistically Convert Glycine Betaine to Biogenic Methane in the Formosa Cold Seep of the South China Sea.</title>
        <authorList>
            <person name="Li L."/>
            <person name="Zhang W."/>
            <person name="Zhang S."/>
            <person name="Song L."/>
            <person name="Sun Q."/>
            <person name="Zhang H."/>
            <person name="Xiang H."/>
            <person name="Dong X."/>
        </authorList>
    </citation>
    <scope>NUCLEOTIDE SEQUENCE</scope>
    <source>
        <strain evidence="2">ZWT</strain>
    </source>
</reference>
<feature type="transmembrane region" description="Helical" evidence="1">
    <location>
        <begin position="174"/>
        <end position="192"/>
    </location>
</feature>
<organism evidence="2 3">
    <name type="scientific">Oceanirhabdus seepicola</name>
    <dbReference type="NCBI Taxonomy" id="2828781"/>
    <lineage>
        <taxon>Bacteria</taxon>
        <taxon>Bacillati</taxon>
        <taxon>Bacillota</taxon>
        <taxon>Clostridia</taxon>
        <taxon>Eubacteriales</taxon>
        <taxon>Clostridiaceae</taxon>
        <taxon>Oceanirhabdus</taxon>
    </lineage>
</organism>
<comment type="caution">
    <text evidence="2">The sequence shown here is derived from an EMBL/GenBank/DDBJ whole genome shotgun (WGS) entry which is preliminary data.</text>
</comment>
<dbReference type="AlphaFoldDB" id="A0A9J6P116"/>
<feature type="transmembrane region" description="Helical" evidence="1">
    <location>
        <begin position="94"/>
        <end position="116"/>
    </location>
</feature>
<feature type="transmembrane region" description="Helical" evidence="1">
    <location>
        <begin position="198"/>
        <end position="218"/>
    </location>
</feature>
<proteinExistence type="predicted"/>
<keyword evidence="1" id="KW-0812">Transmembrane</keyword>
<dbReference type="Proteomes" id="UP001056429">
    <property type="component" value="Unassembled WGS sequence"/>
</dbReference>
<evidence type="ECO:0000313" key="2">
    <source>
        <dbReference type="EMBL" id="MCM1989777.1"/>
    </source>
</evidence>